<evidence type="ECO:0000256" key="4">
    <source>
        <dbReference type="SAM" id="SignalP"/>
    </source>
</evidence>
<dbReference type="SUPFAM" id="SSF69318">
    <property type="entry name" value="Integrin alpha N-terminal domain"/>
    <property type="match status" value="3"/>
</dbReference>
<evidence type="ECO:0000256" key="2">
    <source>
        <dbReference type="ARBA" id="ARBA00022737"/>
    </source>
</evidence>
<dbReference type="PANTHER" id="PTHR23220">
    <property type="entry name" value="INTEGRIN ALPHA"/>
    <property type="match status" value="1"/>
</dbReference>
<dbReference type="InterPro" id="IPR013517">
    <property type="entry name" value="FG-GAP"/>
</dbReference>
<keyword evidence="3" id="KW-0325">Glycoprotein</keyword>
<protein>
    <recommendedName>
        <fullName evidence="7">FG-GAP repeat protein</fullName>
    </recommendedName>
</protein>
<evidence type="ECO:0000256" key="1">
    <source>
        <dbReference type="ARBA" id="ARBA00022729"/>
    </source>
</evidence>
<dbReference type="InterPro" id="IPR028994">
    <property type="entry name" value="Integrin_alpha_N"/>
</dbReference>
<organism evidence="5 6">
    <name type="scientific">Dokdonella fugitiva</name>
    <dbReference type="NCBI Taxonomy" id="328517"/>
    <lineage>
        <taxon>Bacteria</taxon>
        <taxon>Pseudomonadati</taxon>
        <taxon>Pseudomonadota</taxon>
        <taxon>Gammaproteobacteria</taxon>
        <taxon>Lysobacterales</taxon>
        <taxon>Rhodanobacteraceae</taxon>
        <taxon>Dokdonella</taxon>
    </lineage>
</organism>
<dbReference type="GO" id="GO:0007160">
    <property type="term" value="P:cell-matrix adhesion"/>
    <property type="evidence" value="ECO:0007669"/>
    <property type="project" value="TreeGrafter"/>
</dbReference>
<feature type="chain" id="PRO_5032357648" description="FG-GAP repeat protein" evidence="4">
    <location>
        <begin position="34"/>
        <end position="497"/>
    </location>
</feature>
<dbReference type="PROSITE" id="PS51470">
    <property type="entry name" value="FG_GAP"/>
    <property type="match status" value="1"/>
</dbReference>
<evidence type="ECO:0000256" key="3">
    <source>
        <dbReference type="ARBA" id="ARBA00023180"/>
    </source>
</evidence>
<dbReference type="InterPro" id="IPR000413">
    <property type="entry name" value="Integrin_alpha"/>
</dbReference>
<evidence type="ECO:0000313" key="5">
    <source>
        <dbReference type="EMBL" id="MBA8887006.1"/>
    </source>
</evidence>
<dbReference type="AlphaFoldDB" id="A0A839EX92"/>
<dbReference type="GO" id="GO:0005178">
    <property type="term" value="F:integrin binding"/>
    <property type="evidence" value="ECO:0007669"/>
    <property type="project" value="TreeGrafter"/>
</dbReference>
<sequence length="497" mass="50543">MRSVQLAPPRNTFRPRSLALFVGHLAVCGIAMAAPARSASPPARTDVPAPWIIEGGTPNGIFGLTVATADVDGDGYADVISSQQLADPVSGAARDSIVLVYYGSANGPQLPSQQIANPAAADGFDYFGENVASAGDVNGDGYEDIIVDDERGTDPGNPNGFDFRGTVHLFLGSATGLSPTPAARLVGDDIDGCKFGFGLSGIGDVNGDGYDDVAIGENSTNPVLPETVFVYYGSPQGLVESARTRLSAQTTTASFGFAVRGAGDVNGDGYDDLVVGAPGYQYQTSGGGAFVYLGSPNGIVTDPATVLTGDTSQGDFGFAAVGVGDLDGDGYDDVMIGTDCEPTPAAGCDFLSFPGAAWLFRGGADGLASAAAVKLTLASGDGTPASFGVHIEPAGDFDGDGHPDVAITALQYDGLGSVMIYRGPLDATSTPATVIADPSASLSLYGLRFAFGDVDGDHRLDAVVGAGFYNADAEGAIFVYPNRDPDLVFADGFDSSP</sequence>
<evidence type="ECO:0000313" key="6">
    <source>
        <dbReference type="Proteomes" id="UP000550401"/>
    </source>
</evidence>
<dbReference type="GO" id="GO:0009897">
    <property type="term" value="C:external side of plasma membrane"/>
    <property type="evidence" value="ECO:0007669"/>
    <property type="project" value="TreeGrafter"/>
</dbReference>
<dbReference type="Proteomes" id="UP000550401">
    <property type="component" value="Unassembled WGS sequence"/>
</dbReference>
<reference evidence="5 6" key="1">
    <citation type="submission" date="2020-07" db="EMBL/GenBank/DDBJ databases">
        <title>Genomic Encyclopedia of Type Strains, Phase IV (KMG-V): Genome sequencing to study the core and pangenomes of soil and plant-associated prokaryotes.</title>
        <authorList>
            <person name="Whitman W."/>
        </authorList>
    </citation>
    <scope>NUCLEOTIDE SEQUENCE [LARGE SCALE GENOMIC DNA]</scope>
    <source>
        <strain evidence="5 6">RH2WT43</strain>
    </source>
</reference>
<dbReference type="Gene3D" id="2.130.10.130">
    <property type="entry name" value="Integrin alpha, N-terminal"/>
    <property type="match status" value="4"/>
</dbReference>
<feature type="signal peptide" evidence="4">
    <location>
        <begin position="1"/>
        <end position="33"/>
    </location>
</feature>
<accession>A0A839EX92</accession>
<gene>
    <name evidence="5" type="ORF">FHW12_001197</name>
</gene>
<dbReference type="GO" id="GO:0008305">
    <property type="term" value="C:integrin complex"/>
    <property type="evidence" value="ECO:0007669"/>
    <property type="project" value="InterPro"/>
</dbReference>
<dbReference type="InterPro" id="IPR013519">
    <property type="entry name" value="Int_alpha_beta-p"/>
</dbReference>
<keyword evidence="2" id="KW-0677">Repeat</keyword>
<keyword evidence="6" id="KW-1185">Reference proteome</keyword>
<keyword evidence="1 4" id="KW-0732">Signal</keyword>
<name>A0A839EX92_9GAMM</name>
<dbReference type="EMBL" id="JACGXL010000001">
    <property type="protein sequence ID" value="MBA8887006.1"/>
    <property type="molecule type" value="Genomic_DNA"/>
</dbReference>
<dbReference type="GO" id="GO:0098609">
    <property type="term" value="P:cell-cell adhesion"/>
    <property type="evidence" value="ECO:0007669"/>
    <property type="project" value="TreeGrafter"/>
</dbReference>
<proteinExistence type="predicted"/>
<dbReference type="RefSeq" id="WP_182530033.1">
    <property type="nucleotide sequence ID" value="NZ_JACGXL010000001.1"/>
</dbReference>
<dbReference type="PRINTS" id="PR01185">
    <property type="entry name" value="INTEGRINA"/>
</dbReference>
<evidence type="ECO:0008006" key="7">
    <source>
        <dbReference type="Google" id="ProtNLM"/>
    </source>
</evidence>
<comment type="caution">
    <text evidence="5">The sequence shown here is derived from an EMBL/GenBank/DDBJ whole genome shotgun (WGS) entry which is preliminary data.</text>
</comment>
<dbReference type="GO" id="GO:0007229">
    <property type="term" value="P:integrin-mediated signaling pathway"/>
    <property type="evidence" value="ECO:0007669"/>
    <property type="project" value="TreeGrafter"/>
</dbReference>
<dbReference type="Pfam" id="PF01839">
    <property type="entry name" value="FG-GAP"/>
    <property type="match status" value="2"/>
</dbReference>
<dbReference type="SMART" id="SM00191">
    <property type="entry name" value="Int_alpha"/>
    <property type="match status" value="7"/>
</dbReference>
<dbReference type="Pfam" id="PF13517">
    <property type="entry name" value="FG-GAP_3"/>
    <property type="match status" value="1"/>
</dbReference>
<dbReference type="PANTHER" id="PTHR23220:SF122">
    <property type="entry name" value="INTEGRIN ALPHA-PS1"/>
    <property type="match status" value="1"/>
</dbReference>
<dbReference type="GO" id="GO:0033627">
    <property type="term" value="P:cell adhesion mediated by integrin"/>
    <property type="evidence" value="ECO:0007669"/>
    <property type="project" value="TreeGrafter"/>
</dbReference>